<dbReference type="AlphaFoldDB" id="A0A5B9VWR7"/>
<accession>A0A5B9VWR7</accession>
<feature type="region of interest" description="Disordered" evidence="1">
    <location>
        <begin position="45"/>
        <end position="64"/>
    </location>
</feature>
<sequence length="669" mass="71756">MPGTDRRQRHPARLRLALSLAVGVATASLGGCASIVIHERPVLDRSARDRGPVPPGGASPGDAESLLQRGMEQDRRHPGLAIVSFRDAALAALPRVAEEGVSTRIDIAAARGAQGTYRRAIEYALEAAHREAAAEGLRWTEVLARAGIGVQGRISLYDATRCDDVLPTRRYEVTGFRHEVGAGGVGAPVVAHVTRAGTWGQNSAVAEQVARAARLGEPDPEVKAVFAAPCERHFPKSLFYAGSAILRPGGAGEPPAVLEIRDPVRECTPAWRIDPGGPDLPLAYDMTIPLAKQFHVNNLNLLGALGVLYPSQYNGNTGIYMVDPYEPGKIPVVLVHGLMSSPEAWDNAMNELRGDPELRARYQFWLFFYSTGNPILASGARFRKALNELRDELDPTRRDPAFDRMVLIGHSMGGLLSRLAISRSGQQLWDTASKVPPDAVKVEPGLKELLVSSLIFEPVPAVRRVIFVATPHKGSPLGDEPIGRIASRLITVPSDVIQVRRALLESNGGDVAAEFRGNRYATSVAQLSIGNPVIKAINSIPMSEAVAYHSIVGFDGKTPLPAGGDGVVPYLSAHLDGAMSELIVSSGHSSQETEDAIREMRRILVQHLEEYDAERSALAAGERPTPAPTRPGGSTPVRRALGDPSMRDPSTRVITGGKGGVPLDLRIIR</sequence>
<dbReference type="Proteomes" id="UP000324233">
    <property type="component" value="Chromosome"/>
</dbReference>
<proteinExistence type="predicted"/>
<dbReference type="OrthoDB" id="869379at2"/>
<keyword evidence="4" id="KW-1185">Reference proteome</keyword>
<dbReference type="EMBL" id="CP042997">
    <property type="protein sequence ID" value="QEH32150.1"/>
    <property type="molecule type" value="Genomic_DNA"/>
</dbReference>
<keyword evidence="3" id="KW-0378">Hydrolase</keyword>
<dbReference type="RefSeq" id="WP_148591123.1">
    <property type="nucleotide sequence ID" value="NZ_CP042997.1"/>
</dbReference>
<evidence type="ECO:0000256" key="1">
    <source>
        <dbReference type="SAM" id="MobiDB-lite"/>
    </source>
</evidence>
<dbReference type="Pfam" id="PF12697">
    <property type="entry name" value="Abhydrolase_6"/>
    <property type="match status" value="1"/>
</dbReference>
<feature type="domain" description="AB hydrolase-1" evidence="2">
    <location>
        <begin position="332"/>
        <end position="473"/>
    </location>
</feature>
<dbReference type="KEGG" id="agv:OJF2_06190"/>
<evidence type="ECO:0000313" key="4">
    <source>
        <dbReference type="Proteomes" id="UP000324233"/>
    </source>
</evidence>
<dbReference type="InterPro" id="IPR000073">
    <property type="entry name" value="AB_hydrolase_1"/>
</dbReference>
<name>A0A5B9VWR7_9BACT</name>
<protein>
    <submittedName>
        <fullName evidence="3">Alpha/beta hydrolase family protein</fullName>
    </submittedName>
</protein>
<evidence type="ECO:0000313" key="3">
    <source>
        <dbReference type="EMBL" id="QEH32150.1"/>
    </source>
</evidence>
<organism evidence="3 4">
    <name type="scientific">Aquisphaera giovannonii</name>
    <dbReference type="NCBI Taxonomy" id="406548"/>
    <lineage>
        <taxon>Bacteria</taxon>
        <taxon>Pseudomonadati</taxon>
        <taxon>Planctomycetota</taxon>
        <taxon>Planctomycetia</taxon>
        <taxon>Isosphaerales</taxon>
        <taxon>Isosphaeraceae</taxon>
        <taxon>Aquisphaera</taxon>
    </lineage>
</organism>
<dbReference type="SUPFAM" id="SSF53474">
    <property type="entry name" value="alpha/beta-Hydrolases"/>
    <property type="match status" value="1"/>
</dbReference>
<dbReference type="Gene3D" id="3.40.50.1820">
    <property type="entry name" value="alpha/beta hydrolase"/>
    <property type="match status" value="1"/>
</dbReference>
<gene>
    <name evidence="3" type="ORF">OJF2_06190</name>
</gene>
<dbReference type="InterPro" id="IPR029058">
    <property type="entry name" value="AB_hydrolase_fold"/>
</dbReference>
<dbReference type="GO" id="GO:0016787">
    <property type="term" value="F:hydrolase activity"/>
    <property type="evidence" value="ECO:0007669"/>
    <property type="project" value="UniProtKB-KW"/>
</dbReference>
<feature type="region of interest" description="Disordered" evidence="1">
    <location>
        <begin position="615"/>
        <end position="658"/>
    </location>
</feature>
<evidence type="ECO:0000259" key="2">
    <source>
        <dbReference type="Pfam" id="PF12697"/>
    </source>
</evidence>
<reference evidence="3 4" key="1">
    <citation type="submission" date="2019-08" db="EMBL/GenBank/DDBJ databases">
        <title>Deep-cultivation of Planctomycetes and their phenomic and genomic characterization uncovers novel biology.</title>
        <authorList>
            <person name="Wiegand S."/>
            <person name="Jogler M."/>
            <person name="Boedeker C."/>
            <person name="Pinto D."/>
            <person name="Vollmers J."/>
            <person name="Rivas-Marin E."/>
            <person name="Kohn T."/>
            <person name="Peeters S.H."/>
            <person name="Heuer A."/>
            <person name="Rast P."/>
            <person name="Oberbeckmann S."/>
            <person name="Bunk B."/>
            <person name="Jeske O."/>
            <person name="Meyerdierks A."/>
            <person name="Storesund J.E."/>
            <person name="Kallscheuer N."/>
            <person name="Luecker S."/>
            <person name="Lage O.M."/>
            <person name="Pohl T."/>
            <person name="Merkel B.J."/>
            <person name="Hornburger P."/>
            <person name="Mueller R.-W."/>
            <person name="Bruemmer F."/>
            <person name="Labrenz M."/>
            <person name="Spormann A.M."/>
            <person name="Op den Camp H."/>
            <person name="Overmann J."/>
            <person name="Amann R."/>
            <person name="Jetten M.S.M."/>
            <person name="Mascher T."/>
            <person name="Medema M.H."/>
            <person name="Devos D.P."/>
            <person name="Kaster A.-K."/>
            <person name="Ovreas L."/>
            <person name="Rohde M."/>
            <person name="Galperin M.Y."/>
            <person name="Jogler C."/>
        </authorList>
    </citation>
    <scope>NUCLEOTIDE SEQUENCE [LARGE SCALE GENOMIC DNA]</scope>
    <source>
        <strain evidence="3 4">OJF2</strain>
    </source>
</reference>
<dbReference type="PROSITE" id="PS51257">
    <property type="entry name" value="PROKAR_LIPOPROTEIN"/>
    <property type="match status" value="1"/>
</dbReference>